<dbReference type="EMBL" id="JAGKQM010000017">
    <property type="protein sequence ID" value="KAH0869766.1"/>
    <property type="molecule type" value="Genomic_DNA"/>
</dbReference>
<proteinExistence type="predicted"/>
<feature type="transmembrane region" description="Helical" evidence="1">
    <location>
        <begin position="339"/>
        <end position="358"/>
    </location>
</feature>
<dbReference type="PANTHER" id="PTHR47346:SF1">
    <property type="entry name" value="GPI INOSITOL-DEACYLASE"/>
    <property type="match status" value="1"/>
</dbReference>
<name>A0ABQ7YNJ9_BRANA</name>
<dbReference type="Gene3D" id="2.40.50.140">
    <property type="entry name" value="Nucleic acid-binding proteins"/>
    <property type="match status" value="1"/>
</dbReference>
<keyword evidence="1" id="KW-0812">Transmembrane</keyword>
<evidence type="ECO:0000313" key="4">
    <source>
        <dbReference type="Proteomes" id="UP000824890"/>
    </source>
</evidence>
<dbReference type="Proteomes" id="UP000824890">
    <property type="component" value="Unassembled WGS sequence"/>
</dbReference>
<dbReference type="InterPro" id="IPR020189">
    <property type="entry name" value="IF5A_C"/>
</dbReference>
<reference evidence="3 4" key="1">
    <citation type="submission" date="2021-05" db="EMBL/GenBank/DDBJ databases">
        <title>Genome Assembly of Synthetic Allotetraploid Brassica napus Reveals Homoeologous Exchanges between Subgenomes.</title>
        <authorList>
            <person name="Davis J.T."/>
        </authorList>
    </citation>
    <scope>NUCLEOTIDE SEQUENCE [LARGE SCALE GENOMIC DNA]</scope>
    <source>
        <strain evidence="4">cv. Da-Ae</strain>
        <tissue evidence="3">Seedling</tissue>
    </source>
</reference>
<dbReference type="PANTHER" id="PTHR47346">
    <property type="entry name" value="HYDROLASES, ACTING ON ESTER BOND"/>
    <property type="match status" value="1"/>
</dbReference>
<dbReference type="SUPFAM" id="SSF50104">
    <property type="entry name" value="Translation proteins SH3-like domain"/>
    <property type="match status" value="1"/>
</dbReference>
<accession>A0ABQ7YNJ9</accession>
<dbReference type="InterPro" id="IPR008991">
    <property type="entry name" value="Translation_prot_SH3-like_sf"/>
</dbReference>
<dbReference type="SUPFAM" id="SSF50249">
    <property type="entry name" value="Nucleic acid-binding proteins"/>
    <property type="match status" value="1"/>
</dbReference>
<keyword evidence="4" id="KW-1185">Reference proteome</keyword>
<evidence type="ECO:0000313" key="3">
    <source>
        <dbReference type="EMBL" id="KAH0869766.1"/>
    </source>
</evidence>
<feature type="transmembrane region" description="Helical" evidence="1">
    <location>
        <begin position="276"/>
        <end position="295"/>
    </location>
</feature>
<dbReference type="InterPro" id="IPR012340">
    <property type="entry name" value="NA-bd_OB-fold"/>
</dbReference>
<organism evidence="3 4">
    <name type="scientific">Brassica napus</name>
    <name type="common">Rape</name>
    <dbReference type="NCBI Taxonomy" id="3708"/>
    <lineage>
        <taxon>Eukaryota</taxon>
        <taxon>Viridiplantae</taxon>
        <taxon>Streptophyta</taxon>
        <taxon>Embryophyta</taxon>
        <taxon>Tracheophyta</taxon>
        <taxon>Spermatophyta</taxon>
        <taxon>Magnoliopsida</taxon>
        <taxon>eudicotyledons</taxon>
        <taxon>Gunneridae</taxon>
        <taxon>Pentapetalae</taxon>
        <taxon>rosids</taxon>
        <taxon>malvids</taxon>
        <taxon>Brassicales</taxon>
        <taxon>Brassicaceae</taxon>
        <taxon>Brassiceae</taxon>
        <taxon>Brassica</taxon>
    </lineage>
</organism>
<comment type="caution">
    <text evidence="3">The sequence shown here is derived from an EMBL/GenBank/DDBJ whole genome shotgun (WGS) entry which is preliminary data.</text>
</comment>
<protein>
    <recommendedName>
        <fullName evidence="2">Translation initiation factor 5A C-terminal domain-containing protein</fullName>
    </recommendedName>
</protein>
<keyword evidence="1" id="KW-1133">Transmembrane helix</keyword>
<feature type="domain" description="Translation initiation factor 5A C-terminal" evidence="2">
    <location>
        <begin position="83"/>
        <end position="152"/>
    </location>
</feature>
<keyword evidence="1" id="KW-0472">Membrane</keyword>
<sequence length="399" mass="44914">MTTGSSHDGASRRASKIGNRKRTLRLASEIVLNDHIDIKGKPCRVLEAYTKRSLRYFYTIDILTGYIVWSIVPTSTKFVIPDVSTDIYQLIGISYKNHSVTLLHLSSDYTRNDIFLPEDRQLRNLMVNGFNDDKIVYVAVVSSLGKDAVYRVQVDDKTDSAISDVVANNIKDLKAKERFSILASSFVCLKAIRILKLNTTIVMTLVAVTLVTFVHTALGLFVLLASHALCCHNSIIMMASKRKESVDQKNEAESRQESLSVDMSEKSFVETQADIFSHRHGLLILHLLAALMFRIGTGQSFPWFADSALCVDVIFHGVLNSRSESSILRTFPSLLRHQLGPHHMYFLAGYCCFFSGLYLTPYKVFYAIAALGYISLALKISQGNKNDLRFRTKSRIHRN</sequence>
<evidence type="ECO:0000256" key="1">
    <source>
        <dbReference type="SAM" id="Phobius"/>
    </source>
</evidence>
<dbReference type="Pfam" id="PF01287">
    <property type="entry name" value="eIF-5a"/>
    <property type="match status" value="1"/>
</dbReference>
<gene>
    <name evidence="3" type="ORF">HID58_076788</name>
</gene>
<evidence type="ECO:0000259" key="2">
    <source>
        <dbReference type="Pfam" id="PF01287"/>
    </source>
</evidence>
<feature type="transmembrane region" description="Helical" evidence="1">
    <location>
        <begin position="201"/>
        <end position="231"/>
    </location>
</feature>